<name>G4RKD5_THETK</name>
<dbReference type="Pfam" id="PF01812">
    <property type="entry name" value="5-FTHF_cyc-lig"/>
    <property type="match status" value="1"/>
</dbReference>
<proteinExistence type="predicted"/>
<dbReference type="RefSeq" id="WP_014127285.1">
    <property type="nucleotide sequence ID" value="NC_016070.1"/>
</dbReference>
<organism evidence="2 3">
    <name type="scientific">Thermoproteus tenax (strain ATCC 35583 / DSM 2078 / JCM 9277 / NBRC 100435 / Kra 1)</name>
    <dbReference type="NCBI Taxonomy" id="768679"/>
    <lineage>
        <taxon>Archaea</taxon>
        <taxon>Thermoproteota</taxon>
        <taxon>Thermoprotei</taxon>
        <taxon>Thermoproteales</taxon>
        <taxon>Thermoproteaceae</taxon>
        <taxon>Thermoproteus</taxon>
    </lineage>
</organism>
<evidence type="ECO:0000313" key="2">
    <source>
        <dbReference type="EMBL" id="CCC82030.1"/>
    </source>
</evidence>
<evidence type="ECO:0000313" key="3">
    <source>
        <dbReference type="Proteomes" id="UP000002654"/>
    </source>
</evidence>
<dbReference type="PaxDb" id="768679-TTX_1398"/>
<dbReference type="STRING" id="768679.TTX_1398"/>
<dbReference type="InterPro" id="IPR037171">
    <property type="entry name" value="NagB/RpiA_transferase-like"/>
</dbReference>
<dbReference type="eggNOG" id="arCOG00474">
    <property type="taxonomic scope" value="Archaea"/>
</dbReference>
<dbReference type="SUPFAM" id="SSF100950">
    <property type="entry name" value="NagB/RpiA/CoA transferase-like"/>
    <property type="match status" value="1"/>
</dbReference>
<dbReference type="GO" id="GO:0003723">
    <property type="term" value="F:RNA binding"/>
    <property type="evidence" value="ECO:0007669"/>
    <property type="project" value="UniProtKB-KW"/>
</dbReference>
<dbReference type="InterPro" id="IPR002698">
    <property type="entry name" value="FTHF_cligase"/>
</dbReference>
<dbReference type="PANTHER" id="PTHR13017:SF0">
    <property type="entry name" value="METHENYLTETRAHYDROFOLATE SYNTHASE DOMAIN-CONTAINING PROTEIN"/>
    <property type="match status" value="1"/>
</dbReference>
<dbReference type="GeneID" id="11262277"/>
<keyword evidence="1" id="KW-0694">RNA-binding</keyword>
<evidence type="ECO:0000256" key="1">
    <source>
        <dbReference type="ARBA" id="ARBA00022884"/>
    </source>
</evidence>
<sequence>MFPVIKVEVRFHVDVKSAKQAVRERIWRLLEERGLAAFPKPVYGRIPNFVGSDKACDRAAALPEFARARTVKINPDAPQRMCRELALKSGKVLVVPTPRIRGGFLLLDPSAIPRDAYREASTIGGAAKWGRPTPPEHLPQIDLVIIGSVAVNPKTGRRLGKSHGYAEIEWGILSYYGKVGESTPVVTTVHDVQLVDDDIPREPFDLPVDIVVTPTRALRTSRTDMKPSGILWEYVTEDMLREIPLLAELRGSRIP</sequence>
<dbReference type="KEGG" id="ttn:TTX_1398"/>
<dbReference type="EMBL" id="FN869859">
    <property type="protein sequence ID" value="CCC82030.1"/>
    <property type="molecule type" value="Genomic_DNA"/>
</dbReference>
<dbReference type="InterPro" id="IPR024185">
    <property type="entry name" value="FTHF_cligase-like_sf"/>
</dbReference>
<dbReference type="OrthoDB" id="18307at2157"/>
<accession>G4RKD5</accession>
<protein>
    <submittedName>
        <fullName evidence="2">5-formyltetrahydrofolate cyclo-ligase</fullName>
    </submittedName>
</protein>
<dbReference type="Proteomes" id="UP000002654">
    <property type="component" value="Chromosome"/>
</dbReference>
<gene>
    <name evidence="2" type="primary">mthfs</name>
    <name evidence="2" type="ordered locus">TTX_1398</name>
</gene>
<reference evidence="2 3" key="1">
    <citation type="journal article" date="2011" name="PLoS ONE">
        <title>The complete genome sequence of Thermoproteus tenax: a physiologically versatile member of the Crenarchaeota.</title>
        <authorList>
            <person name="Siebers B."/>
            <person name="Zaparty M."/>
            <person name="Raddatz G."/>
            <person name="Tjaden B."/>
            <person name="Albers S.V."/>
            <person name="Bell S.D."/>
            <person name="Blombach F."/>
            <person name="Kletzin A."/>
            <person name="Kyrpides N."/>
            <person name="Lanz C."/>
            <person name="Plagens A."/>
            <person name="Rampp M."/>
            <person name="Rosinus A."/>
            <person name="von Jan M."/>
            <person name="Makarova K.S."/>
            <person name="Klenk H.P."/>
            <person name="Schuster S.C."/>
            <person name="Hensel R."/>
        </authorList>
    </citation>
    <scope>NUCLEOTIDE SEQUENCE [LARGE SCALE GENOMIC DNA]</scope>
    <source>
        <strain evidence="3">ATCC 35583 / DSM 2078 / JCM 9277 / NBRC 100435 / Kra 1</strain>
    </source>
</reference>
<dbReference type="Gene3D" id="3.40.50.10420">
    <property type="entry name" value="NagB/RpiA/CoA transferase-like"/>
    <property type="match status" value="1"/>
</dbReference>
<dbReference type="PATRIC" id="fig|768679.9.peg.1417"/>
<dbReference type="PANTHER" id="PTHR13017">
    <property type="entry name" value="5-FORMYLTETRAHYDROFOLATE CYCLO-LIGASE-RELATED"/>
    <property type="match status" value="1"/>
</dbReference>
<dbReference type="AlphaFoldDB" id="G4RKD5"/>
<keyword evidence="3" id="KW-1185">Reference proteome</keyword>
<dbReference type="GO" id="GO:0005737">
    <property type="term" value="C:cytoplasm"/>
    <property type="evidence" value="ECO:0007669"/>
    <property type="project" value="TreeGrafter"/>
</dbReference>
<dbReference type="FunFam" id="3.40.50.10420:FF:000001">
    <property type="entry name" value="Methenyltetrahydrofolate synthase domain-containing protein"/>
    <property type="match status" value="1"/>
</dbReference>
<dbReference type="HOGENOM" id="CLU_031500_2_0_2"/>